<proteinExistence type="predicted"/>
<accession>A0A6B3BZF1</accession>
<comment type="caution">
    <text evidence="1">The sequence shown here is derived from an EMBL/GenBank/DDBJ whole genome shotgun (WGS) entry which is preliminary data.</text>
</comment>
<protein>
    <recommendedName>
        <fullName evidence="2">Rpn family recombination-promoting nuclease/putative transposase</fullName>
    </recommendedName>
</protein>
<organism evidence="1">
    <name type="scientific">Streptomyces sp. SID12501</name>
    <dbReference type="NCBI Taxonomy" id="2706042"/>
    <lineage>
        <taxon>Bacteria</taxon>
        <taxon>Bacillati</taxon>
        <taxon>Actinomycetota</taxon>
        <taxon>Actinomycetes</taxon>
        <taxon>Kitasatosporales</taxon>
        <taxon>Streptomycetaceae</taxon>
        <taxon>Streptomyces</taxon>
    </lineage>
</organism>
<dbReference type="RefSeq" id="WP_164319006.1">
    <property type="nucleotide sequence ID" value="NZ_JAAGLU010000026.1"/>
</dbReference>
<dbReference type="AlphaFoldDB" id="A0A6B3BZF1"/>
<dbReference type="EMBL" id="JAAGLU010000026">
    <property type="protein sequence ID" value="NEC89769.1"/>
    <property type="molecule type" value="Genomic_DNA"/>
</dbReference>
<reference evidence="1" key="1">
    <citation type="submission" date="2020-01" db="EMBL/GenBank/DDBJ databases">
        <title>Insect and environment-associated Actinomycetes.</title>
        <authorList>
            <person name="Currrie C."/>
            <person name="Chevrette M."/>
            <person name="Carlson C."/>
            <person name="Stubbendieck R."/>
            <person name="Wendt-Pienkowski E."/>
        </authorList>
    </citation>
    <scope>NUCLEOTIDE SEQUENCE</scope>
    <source>
        <strain evidence="1">SID12501</strain>
    </source>
</reference>
<evidence type="ECO:0008006" key="2">
    <source>
        <dbReference type="Google" id="ProtNLM"/>
    </source>
</evidence>
<gene>
    <name evidence="1" type="ORF">G3I71_29045</name>
</gene>
<dbReference type="PANTHER" id="PTHR34613">
    <property type="entry name" value="SLL0800 PROTEIN"/>
    <property type="match status" value="1"/>
</dbReference>
<name>A0A6B3BZF1_9ACTN</name>
<evidence type="ECO:0000313" key="1">
    <source>
        <dbReference type="EMBL" id="NEC89769.1"/>
    </source>
</evidence>
<dbReference type="PANTHER" id="PTHR34613:SF1">
    <property type="entry name" value="SLL6017 PROTEIN"/>
    <property type="match status" value="1"/>
</dbReference>
<sequence>MVSAPHEAMHRIFQHDPRLFSRLSDALGFSLPTPVEVTVMPTDLTETEPVERRVDTLLRLRSAEHGSYLLAIESQRTKNLAKPASWAYYTSYLWTTYKVPTALMVVCQDRAVAKWAQQPVTSGPPGLPTLTLTPLVVGPHNTPVVTDPDEARADLALATLSAITHATDPDIFVILKALSTALQGEPEDIADPIIEFTAQGLGDRPARQYWRKLVAVDLSFYKSYIAEEIRDEGRAQGRAQGKAEGKAEGQAAAILLVLEQRGLDVTDEIRDRITACDDTETLRTWLTRALTATSAAEIFADQ</sequence>